<evidence type="ECO:0000313" key="3">
    <source>
        <dbReference type="EMBL" id="EFV01058.1"/>
    </source>
</evidence>
<feature type="transmembrane region" description="Helical" evidence="2">
    <location>
        <begin position="112"/>
        <end position="132"/>
    </location>
</feature>
<dbReference type="Proteomes" id="UP000004754">
    <property type="component" value="Unassembled WGS sequence"/>
</dbReference>
<feature type="transmembrane region" description="Helical" evidence="2">
    <location>
        <begin position="21"/>
        <end position="41"/>
    </location>
</feature>
<keyword evidence="2" id="KW-0472">Membrane</keyword>
<evidence type="ECO:0000256" key="2">
    <source>
        <dbReference type="SAM" id="Phobius"/>
    </source>
</evidence>
<gene>
    <name evidence="3" type="ORF">HMP0721_1797</name>
</gene>
<feature type="compositionally biased region" description="Basic residues" evidence="1">
    <location>
        <begin position="248"/>
        <end position="258"/>
    </location>
</feature>
<feature type="compositionally biased region" description="Basic and acidic residues" evidence="1">
    <location>
        <begin position="289"/>
        <end position="302"/>
    </location>
</feature>
<organism evidence="3 4">
    <name type="scientific">Pseudoramibacter alactolyticus ATCC 23263</name>
    <dbReference type="NCBI Taxonomy" id="887929"/>
    <lineage>
        <taxon>Bacteria</taxon>
        <taxon>Bacillati</taxon>
        <taxon>Bacillota</taxon>
        <taxon>Clostridia</taxon>
        <taxon>Eubacteriales</taxon>
        <taxon>Eubacteriaceae</taxon>
        <taxon>Pseudoramibacter</taxon>
    </lineage>
</organism>
<evidence type="ECO:0000313" key="4">
    <source>
        <dbReference type="Proteomes" id="UP000004754"/>
    </source>
</evidence>
<feature type="transmembrane region" description="Helical" evidence="2">
    <location>
        <begin position="53"/>
        <end position="74"/>
    </location>
</feature>
<keyword evidence="4" id="KW-1185">Reference proteome</keyword>
<dbReference type="STRING" id="887929.HMP0721_1797"/>
<proteinExistence type="predicted"/>
<dbReference type="HOGENOM" id="CLU_920903_0_0_9"/>
<feature type="transmembrane region" description="Helical" evidence="2">
    <location>
        <begin position="86"/>
        <end position="106"/>
    </location>
</feature>
<name>E6MIG2_9FIRM</name>
<sequence>MNVTNAMRKASFSPARKRMSLAFLFLDLLYIVLGFSCFYYRRLPAVFKSLLPHMWLVLMALALIVACIAIFAVSEYDVMRGCLGETIILAVEGVWFGAAATGSTMLTRSPDTVVQLFFMIGFGCFLILNLAFHIDLIWYRPIMQFLTGGRSKTAETTAPSPRVYPPSDIQRRRAARKAYHAQNHTGQQPPTPVAPKAEPARTQPKIQVVRQATEAADATRVLPNLSANPTPRKTAVSKPSRPMEPPRRTRTSRARPRASTKPTKVARTLSKKSTAGKRPSAGNTGLFMRSKERVYRHVDQEK</sequence>
<protein>
    <submittedName>
        <fullName evidence="3">Uncharacterized protein</fullName>
    </submittedName>
</protein>
<comment type="caution">
    <text evidence="3">The sequence shown here is derived from an EMBL/GenBank/DDBJ whole genome shotgun (WGS) entry which is preliminary data.</text>
</comment>
<feature type="region of interest" description="Disordered" evidence="1">
    <location>
        <begin position="151"/>
        <end position="302"/>
    </location>
</feature>
<accession>E6MIG2</accession>
<dbReference type="EMBL" id="AEQN01000023">
    <property type="protein sequence ID" value="EFV01058.1"/>
    <property type="molecule type" value="Genomic_DNA"/>
</dbReference>
<keyword evidence="2" id="KW-0812">Transmembrane</keyword>
<dbReference type="AlphaFoldDB" id="E6MIG2"/>
<dbReference type="RefSeq" id="WP_006599219.1">
    <property type="nucleotide sequence ID" value="NZ_GL622359.1"/>
</dbReference>
<evidence type="ECO:0000256" key="1">
    <source>
        <dbReference type="SAM" id="MobiDB-lite"/>
    </source>
</evidence>
<reference evidence="3 4" key="1">
    <citation type="submission" date="2010-12" db="EMBL/GenBank/DDBJ databases">
        <authorList>
            <person name="Muzny D."/>
            <person name="Qin X."/>
            <person name="Deng J."/>
            <person name="Jiang H."/>
            <person name="Liu Y."/>
            <person name="Qu J."/>
            <person name="Song X.-Z."/>
            <person name="Zhang L."/>
            <person name="Thornton R."/>
            <person name="Coyle M."/>
            <person name="Francisco L."/>
            <person name="Jackson L."/>
            <person name="Javaid M."/>
            <person name="Korchina V."/>
            <person name="Kovar C."/>
            <person name="Mata R."/>
            <person name="Mathew T."/>
            <person name="Ngo R."/>
            <person name="Nguyen L."/>
            <person name="Nguyen N."/>
            <person name="Okwuonu G."/>
            <person name="Ongeri F."/>
            <person name="Pham C."/>
            <person name="Simmons D."/>
            <person name="Wilczek-Boney K."/>
            <person name="Hale W."/>
            <person name="Jakkamsetti A."/>
            <person name="Pham P."/>
            <person name="Ruth R."/>
            <person name="San Lucas F."/>
            <person name="Warren J."/>
            <person name="Zhang J."/>
            <person name="Zhao Z."/>
            <person name="Zhou C."/>
            <person name="Zhu D."/>
            <person name="Lee S."/>
            <person name="Bess C."/>
            <person name="Blankenburg K."/>
            <person name="Forbes L."/>
            <person name="Fu Q."/>
            <person name="Gubbala S."/>
            <person name="Hirani K."/>
            <person name="Jayaseelan J.C."/>
            <person name="Lara F."/>
            <person name="Munidasa M."/>
            <person name="Palculict T."/>
            <person name="Patil S."/>
            <person name="Pu L.-L."/>
            <person name="Saada N."/>
            <person name="Tang L."/>
            <person name="Weissenberger G."/>
            <person name="Zhu Y."/>
            <person name="Hemphill L."/>
            <person name="Shang Y."/>
            <person name="Youmans B."/>
            <person name="Ayvaz T."/>
            <person name="Ross M."/>
            <person name="Santibanez J."/>
            <person name="Aqrawi P."/>
            <person name="Gross S."/>
            <person name="Joshi V."/>
            <person name="Fowler G."/>
            <person name="Nazareth L."/>
            <person name="Reid J."/>
            <person name="Worley K."/>
            <person name="Petrosino J."/>
            <person name="Highlander S."/>
            <person name="Gibbs R."/>
        </authorList>
    </citation>
    <scope>NUCLEOTIDE SEQUENCE [LARGE SCALE GENOMIC DNA]</scope>
    <source>
        <strain evidence="3 4">ATCC 23263</strain>
    </source>
</reference>
<keyword evidence="2" id="KW-1133">Transmembrane helix</keyword>